<feature type="transmembrane region" description="Helical" evidence="1">
    <location>
        <begin position="233"/>
        <end position="252"/>
    </location>
</feature>
<feature type="transmembrane region" description="Helical" evidence="1">
    <location>
        <begin position="156"/>
        <end position="185"/>
    </location>
</feature>
<reference evidence="2 3" key="1">
    <citation type="submission" date="2019-01" db="EMBL/GenBank/DDBJ databases">
        <title>Nocardioides guangzhouensis sp. nov., an actinobacterium isolated from soil.</title>
        <authorList>
            <person name="Fu Y."/>
            <person name="Cai Y."/>
            <person name="Lin Z."/>
            <person name="Chen P."/>
        </authorList>
    </citation>
    <scope>NUCLEOTIDE SEQUENCE [LARGE SCALE GENOMIC DNA]</scope>
    <source>
        <strain evidence="2 3">NBRC 105384</strain>
    </source>
</reference>
<dbReference type="Proteomes" id="UP000291189">
    <property type="component" value="Unassembled WGS sequence"/>
</dbReference>
<comment type="caution">
    <text evidence="2">The sequence shown here is derived from an EMBL/GenBank/DDBJ whole genome shotgun (WGS) entry which is preliminary data.</text>
</comment>
<keyword evidence="1" id="KW-0472">Membrane</keyword>
<sequence>MRLLAVELDRYRSRRAVAMLVLVATLLTVLLAATALWDTRPVSWAERARAEAQLQQALDDPQLQEDVDDCRDNPEAFFGPGTTSEQCADFLVPRLENFVPRATLDLGKVVHGRGTALIVIVTSLLVIAGATFVGADFTTGSMSNQLLFVPRRTTVWAAKGLAVLLSGLVVAAVLVVGFWAVLSLVADARGISTPDRVLWDVRWTALRGIVIAACGGLGGYAVTVVLRRTVGTVALLFAYVVGGEALVFALPFQRAGEWSLANNALAWIHDGARVFDDNLPCRPGLAGCQRSYELSLGHGAAYLGGVLLLALLVSWLVFSRRDVA</sequence>
<evidence type="ECO:0000313" key="2">
    <source>
        <dbReference type="EMBL" id="RYU09561.1"/>
    </source>
</evidence>
<feature type="transmembrane region" description="Helical" evidence="1">
    <location>
        <begin position="205"/>
        <end position="226"/>
    </location>
</feature>
<proteinExistence type="predicted"/>
<gene>
    <name evidence="2" type="ORF">ETU37_21200</name>
</gene>
<feature type="transmembrane region" description="Helical" evidence="1">
    <location>
        <begin position="16"/>
        <end position="37"/>
    </location>
</feature>
<dbReference type="EMBL" id="SDPU01000035">
    <property type="protein sequence ID" value="RYU09561.1"/>
    <property type="molecule type" value="Genomic_DNA"/>
</dbReference>
<keyword evidence="1" id="KW-0812">Transmembrane</keyword>
<protein>
    <recommendedName>
        <fullName evidence="4">ABC transporter permease</fullName>
    </recommendedName>
</protein>
<dbReference type="AlphaFoldDB" id="A0A4Q5IX80"/>
<feature type="transmembrane region" description="Helical" evidence="1">
    <location>
        <begin position="300"/>
        <end position="318"/>
    </location>
</feature>
<keyword evidence="1" id="KW-1133">Transmembrane helix</keyword>
<accession>A0A4Q5IX80</accession>
<evidence type="ECO:0000256" key="1">
    <source>
        <dbReference type="SAM" id="Phobius"/>
    </source>
</evidence>
<keyword evidence="3" id="KW-1185">Reference proteome</keyword>
<dbReference type="OrthoDB" id="3819831at2"/>
<evidence type="ECO:0008006" key="4">
    <source>
        <dbReference type="Google" id="ProtNLM"/>
    </source>
</evidence>
<organism evidence="2 3">
    <name type="scientific">Nocardioides iriomotensis</name>
    <dbReference type="NCBI Taxonomy" id="715784"/>
    <lineage>
        <taxon>Bacteria</taxon>
        <taxon>Bacillati</taxon>
        <taxon>Actinomycetota</taxon>
        <taxon>Actinomycetes</taxon>
        <taxon>Propionibacteriales</taxon>
        <taxon>Nocardioidaceae</taxon>
        <taxon>Nocardioides</taxon>
    </lineage>
</organism>
<dbReference type="RefSeq" id="WP_129989326.1">
    <property type="nucleotide sequence ID" value="NZ_SDPU01000035.1"/>
</dbReference>
<feature type="transmembrane region" description="Helical" evidence="1">
    <location>
        <begin position="114"/>
        <end position="135"/>
    </location>
</feature>
<name>A0A4Q5IX80_9ACTN</name>
<evidence type="ECO:0000313" key="3">
    <source>
        <dbReference type="Proteomes" id="UP000291189"/>
    </source>
</evidence>